<organism evidence="5 6">
    <name type="scientific">Paramuricea clavata</name>
    <name type="common">Red gorgonian</name>
    <name type="synonym">Violescent sea-whip</name>
    <dbReference type="NCBI Taxonomy" id="317549"/>
    <lineage>
        <taxon>Eukaryota</taxon>
        <taxon>Metazoa</taxon>
        <taxon>Cnidaria</taxon>
        <taxon>Anthozoa</taxon>
        <taxon>Octocorallia</taxon>
        <taxon>Malacalcyonacea</taxon>
        <taxon>Plexauridae</taxon>
        <taxon>Paramuricea</taxon>
    </lineage>
</organism>
<dbReference type="InterPro" id="IPR002181">
    <property type="entry name" value="Fibrinogen_a/b/g_C_dom"/>
</dbReference>
<dbReference type="PROSITE" id="PS51406">
    <property type="entry name" value="FIBRINOGEN_C_2"/>
    <property type="match status" value="1"/>
</dbReference>
<keyword evidence="3" id="KW-0106">Calcium</keyword>
<dbReference type="PANTHER" id="PTHR16146">
    <property type="entry name" value="INTELECTIN"/>
    <property type="match status" value="1"/>
</dbReference>
<evidence type="ECO:0000313" key="5">
    <source>
        <dbReference type="EMBL" id="CAB4009074.1"/>
    </source>
</evidence>
<evidence type="ECO:0000313" key="6">
    <source>
        <dbReference type="Proteomes" id="UP001152795"/>
    </source>
</evidence>
<evidence type="ECO:0000256" key="1">
    <source>
        <dbReference type="ARBA" id="ARBA00022723"/>
    </source>
</evidence>
<dbReference type="NCBIfam" id="NF040941">
    <property type="entry name" value="GGGWT_bact"/>
    <property type="match status" value="1"/>
</dbReference>
<gene>
    <name evidence="5" type="ORF">PACLA_8A083632</name>
</gene>
<dbReference type="OrthoDB" id="6079843at2759"/>
<keyword evidence="4" id="KW-1015">Disulfide bond</keyword>
<name>A0A7D9IJA9_PARCT</name>
<proteinExistence type="predicted"/>
<dbReference type="Pfam" id="PF00147">
    <property type="entry name" value="Fibrinogen_C"/>
    <property type="match status" value="1"/>
</dbReference>
<keyword evidence="6" id="KW-1185">Reference proteome</keyword>
<dbReference type="Proteomes" id="UP001152795">
    <property type="component" value="Unassembled WGS sequence"/>
</dbReference>
<comment type="caution">
    <text evidence="5">The sequence shown here is derived from an EMBL/GenBank/DDBJ whole genome shotgun (WGS) entry which is preliminary data.</text>
</comment>
<keyword evidence="2" id="KW-0430">Lectin</keyword>
<evidence type="ECO:0000256" key="3">
    <source>
        <dbReference type="ARBA" id="ARBA00022837"/>
    </source>
</evidence>
<dbReference type="GO" id="GO:0005615">
    <property type="term" value="C:extracellular space"/>
    <property type="evidence" value="ECO:0007669"/>
    <property type="project" value="TreeGrafter"/>
</dbReference>
<dbReference type="PANTHER" id="PTHR16146:SF46">
    <property type="entry name" value="INTELECTIN-1A-RELATED"/>
    <property type="match status" value="1"/>
</dbReference>
<protein>
    <submittedName>
        <fullName evidence="5">Uncharacterized protein</fullName>
    </submittedName>
</protein>
<reference evidence="5" key="1">
    <citation type="submission" date="2020-04" db="EMBL/GenBank/DDBJ databases">
        <authorList>
            <person name="Alioto T."/>
            <person name="Alioto T."/>
            <person name="Gomez Garrido J."/>
        </authorList>
    </citation>
    <scope>NUCLEOTIDE SEQUENCE</scope>
    <source>
        <strain evidence="5">A484AB</strain>
    </source>
</reference>
<dbReference type="AlphaFoldDB" id="A0A7D9IJA9"/>
<dbReference type="InterPro" id="IPR014716">
    <property type="entry name" value="Fibrinogen_a/b/g_C_1"/>
</dbReference>
<evidence type="ECO:0000256" key="2">
    <source>
        <dbReference type="ARBA" id="ARBA00022734"/>
    </source>
</evidence>
<dbReference type="GO" id="GO:0046872">
    <property type="term" value="F:metal ion binding"/>
    <property type="evidence" value="ECO:0007669"/>
    <property type="project" value="UniProtKB-KW"/>
</dbReference>
<keyword evidence="1" id="KW-0479">Metal-binding</keyword>
<dbReference type="EMBL" id="CACRXK020006327">
    <property type="protein sequence ID" value="CAB4009074.1"/>
    <property type="molecule type" value="Genomic_DNA"/>
</dbReference>
<dbReference type="SUPFAM" id="SSF56496">
    <property type="entry name" value="Fibrinogen C-terminal domain-like"/>
    <property type="match status" value="1"/>
</dbReference>
<accession>A0A7D9IJA9</accession>
<feature type="non-terminal residue" evidence="5">
    <location>
        <position position="1"/>
    </location>
</feature>
<dbReference type="Gene3D" id="3.90.215.10">
    <property type="entry name" value="Gamma Fibrinogen, chain A, domain 1"/>
    <property type="match status" value="1"/>
</dbReference>
<dbReference type="GO" id="GO:0070492">
    <property type="term" value="F:oligosaccharide binding"/>
    <property type="evidence" value="ECO:0007669"/>
    <property type="project" value="TreeGrafter"/>
</dbReference>
<sequence>GWCDTHTDGGGFLLIGMKNSPVTWNVPSNDTPVDPKGPPHWSSKFGDVNVQDFAIQISTTKNFEDTKAHWSYRLKIKRALGHLFGIGSGGCSHFHSGIGNISYVKDILTETVVTTEFNCSQFGPHSDVGWKRMNYCLRNKCLKGYAFIEGFPFKLDSYGSFSYSTSSKFSVITDDATAFVGCDAGKCCACFGSKSGRGHYCSRKCKAVNGGTVLTGQVYVWYWIRTRMPRRLWKRCMEFKMKTETGKFETYYIDRKTSTAHKGTCSQQLQTFFNEGTLLVKNKESFKNLPQVPGLLSYREDNNLLYINKGNEWDVISTEKETQNLEKNINGKLQSLEDKLSKIEGRLNAKSVYGSILTPGKSCNDILAANKLALSRIYWIKPAINKLFQVYCDMETRGGGWTLVYSYTFTNYSSFRSGSNAVTPRPNWPAHGANVPISTTPPLSESSFGAVDWNLWTNIGHEFMIKSNINDWIVCQPNGGSLVIEKEGSMSCQNVKNVATACSGVAPNIINWHTYGPYLRASSVYYYFDGNTSGNWPTHDPCGTYNTDHKKGVSTPGGQIYLR</sequence>
<evidence type="ECO:0000256" key="4">
    <source>
        <dbReference type="ARBA" id="ARBA00023157"/>
    </source>
</evidence>
<dbReference type="InterPro" id="IPR036056">
    <property type="entry name" value="Fibrinogen-like_C"/>
</dbReference>